<sequence>MDYQTILVTVENRIATVTLNRPEYSNAFARESYVEIANAMKDLGSRRDVGSIVVTGAGRHFSAGGDIKRFKALIDSKEYLDGDSVADAGNMSIAIRECPKPVIAMINGVATGAGLSCALACDFRVVAPSSKMIMAFVNMGLCGDTGSIYNLIRLIGPDKAELLMMTGDACRGEDCVRMGLATLLAEEGRLQETTYNLASKLAGKSSAAHAGQKRLIKKYFYGGLADFAVDEGKEIAAASRLSDFTEAVNAFLEKRTPEYNK</sequence>
<proteinExistence type="inferred from homology"/>
<dbReference type="PANTHER" id="PTHR43802">
    <property type="entry name" value="ENOYL-COA HYDRATASE"/>
    <property type="match status" value="1"/>
</dbReference>
<dbReference type="InterPro" id="IPR001753">
    <property type="entry name" value="Enoyl-CoA_hydra/iso"/>
</dbReference>
<dbReference type="InterPro" id="IPR018376">
    <property type="entry name" value="Enoyl-CoA_hyd/isom_CS"/>
</dbReference>
<comment type="caution">
    <text evidence="3">The sequence shown here is derived from an EMBL/GenBank/DDBJ whole genome shotgun (WGS) entry which is preliminary data.</text>
</comment>
<dbReference type="CDD" id="cd06558">
    <property type="entry name" value="crotonase-like"/>
    <property type="match status" value="1"/>
</dbReference>
<dbReference type="Gene3D" id="3.90.226.10">
    <property type="entry name" value="2-enoyl-CoA Hydratase, Chain A, domain 1"/>
    <property type="match status" value="1"/>
</dbReference>
<dbReference type="Proteomes" id="UP000037392">
    <property type="component" value="Unassembled WGS sequence"/>
</dbReference>
<protein>
    <recommendedName>
        <fullName evidence="5">Enoyl-CoA hydratase</fullName>
    </recommendedName>
</protein>
<dbReference type="OrthoDB" id="9775794at2"/>
<evidence type="ECO:0000313" key="3">
    <source>
        <dbReference type="EMBL" id="KMW08795.1"/>
    </source>
</evidence>
<dbReference type="PROSITE" id="PS00166">
    <property type="entry name" value="ENOYL_COA_HYDRATASE"/>
    <property type="match status" value="1"/>
</dbReference>
<dbReference type="InterPro" id="IPR029045">
    <property type="entry name" value="ClpP/crotonase-like_dom_sf"/>
</dbReference>
<dbReference type="RefSeq" id="WP_048929172.1">
    <property type="nucleotide sequence ID" value="NZ_KQ235875.1"/>
</dbReference>
<evidence type="ECO:0000313" key="4">
    <source>
        <dbReference type="Proteomes" id="UP000037392"/>
    </source>
</evidence>
<dbReference type="GO" id="GO:0003824">
    <property type="term" value="F:catalytic activity"/>
    <property type="evidence" value="ECO:0007669"/>
    <property type="project" value="InterPro"/>
</dbReference>
<dbReference type="PATRIC" id="fig|742734.4.peg.738"/>
<dbReference type="SUPFAM" id="SSF52096">
    <property type="entry name" value="ClpP/crotonase"/>
    <property type="match status" value="1"/>
</dbReference>
<dbReference type="PANTHER" id="PTHR43802:SF1">
    <property type="entry name" value="IP11341P-RELATED"/>
    <property type="match status" value="1"/>
</dbReference>
<dbReference type="EMBL" id="ADLK01000078">
    <property type="protein sequence ID" value="KMW08795.1"/>
    <property type="molecule type" value="Genomic_DNA"/>
</dbReference>
<accession>A0A0J9E017</accession>
<organism evidence="3 4">
    <name type="scientific">[Clostridium] citroniae WAL-19142</name>
    <dbReference type="NCBI Taxonomy" id="742734"/>
    <lineage>
        <taxon>Bacteria</taxon>
        <taxon>Bacillati</taxon>
        <taxon>Bacillota</taxon>
        <taxon>Clostridia</taxon>
        <taxon>Lachnospirales</taxon>
        <taxon>Lachnospiraceae</taxon>
        <taxon>Enterocloster</taxon>
    </lineage>
</organism>
<dbReference type="GeneID" id="93165455"/>
<name>A0A0J9E017_9FIRM</name>
<evidence type="ECO:0008006" key="5">
    <source>
        <dbReference type="Google" id="ProtNLM"/>
    </source>
</evidence>
<dbReference type="Pfam" id="PF00378">
    <property type="entry name" value="ECH_1"/>
    <property type="match status" value="1"/>
</dbReference>
<gene>
    <name evidence="3" type="ORF">HMPREF9470_00692</name>
</gene>
<comment type="similarity">
    <text evidence="1 2">Belongs to the enoyl-CoA hydratase/isomerase family.</text>
</comment>
<evidence type="ECO:0000256" key="2">
    <source>
        <dbReference type="RuleBase" id="RU003707"/>
    </source>
</evidence>
<reference evidence="3 4" key="1">
    <citation type="submission" date="2011-04" db="EMBL/GenBank/DDBJ databases">
        <title>The Genome Sequence of Clostridium citroniae WAL-19142.</title>
        <authorList>
            <consortium name="The Broad Institute Genome Sequencing Platform"/>
            <person name="Earl A."/>
            <person name="Ward D."/>
            <person name="Feldgarden M."/>
            <person name="Gevers D."/>
            <person name="Warren Y.A."/>
            <person name="Tyrrell K.L."/>
            <person name="Citron D.M."/>
            <person name="Goldstein E.J."/>
            <person name="Daigneault M."/>
            <person name="Allen-Vercoe E."/>
            <person name="Young S.K."/>
            <person name="Zeng Q."/>
            <person name="Gargeya S."/>
            <person name="Fitzgerald M."/>
            <person name="Haas B."/>
            <person name="Abouelleil A."/>
            <person name="Alvarado L."/>
            <person name="Arachchi H.M."/>
            <person name="Berlin A."/>
            <person name="Brown A."/>
            <person name="Chapman S.B."/>
            <person name="Chen Z."/>
            <person name="Dunbar C."/>
            <person name="Freedman E."/>
            <person name="Gearin G."/>
            <person name="Gellesch M."/>
            <person name="Goldberg J."/>
            <person name="Griggs A."/>
            <person name="Gujja S."/>
            <person name="Heilman E.R."/>
            <person name="Heiman D."/>
            <person name="Howarth C."/>
            <person name="Larson L."/>
            <person name="Lui A."/>
            <person name="MacDonald P.J."/>
            <person name="Mehta T."/>
            <person name="Montmayeur A."/>
            <person name="Murphy C."/>
            <person name="Neiman D."/>
            <person name="Pearson M."/>
            <person name="Priest M."/>
            <person name="Roberts A."/>
            <person name="Saif S."/>
            <person name="Shea T."/>
            <person name="Shenoy N."/>
            <person name="Sisk P."/>
            <person name="Stolte C."/>
            <person name="Sykes S."/>
            <person name="White J."/>
            <person name="Yandava C."/>
            <person name="Wortman J."/>
            <person name="Nusbaum C."/>
            <person name="Birren B."/>
        </authorList>
    </citation>
    <scope>NUCLEOTIDE SEQUENCE [LARGE SCALE GENOMIC DNA]</scope>
    <source>
        <strain evidence="3 4">WAL-19142</strain>
    </source>
</reference>
<dbReference type="AlphaFoldDB" id="A0A0J9E017"/>
<evidence type="ECO:0000256" key="1">
    <source>
        <dbReference type="ARBA" id="ARBA00005254"/>
    </source>
</evidence>